<dbReference type="EMBL" id="JADFUA010000001">
    <property type="protein sequence ID" value="MBE9608440.1"/>
    <property type="molecule type" value="Genomic_DNA"/>
</dbReference>
<proteinExistence type="inferred from homology"/>
<reference evidence="6 7" key="1">
    <citation type="submission" date="2020-10" db="EMBL/GenBank/DDBJ databases">
        <title>The genome sequence of Chitinilyticum litopenaei 4Y14.</title>
        <authorList>
            <person name="Liu Y."/>
        </authorList>
    </citation>
    <scope>NUCLEOTIDE SEQUENCE [LARGE SCALE GENOMIC DNA]</scope>
    <source>
        <strain evidence="6 7">4Y14</strain>
    </source>
</reference>
<dbReference type="PANTHER" id="PTHR43701:SF12">
    <property type="entry name" value="MEMBRANE TRANSPORTER PROTEIN YTNM-RELATED"/>
    <property type="match status" value="1"/>
</dbReference>
<evidence type="ECO:0000256" key="3">
    <source>
        <dbReference type="ARBA" id="ARBA00022989"/>
    </source>
</evidence>
<gene>
    <name evidence="6" type="ORF">INR99_03680</name>
</gene>
<feature type="transmembrane region" description="Helical" evidence="5">
    <location>
        <begin position="248"/>
        <end position="267"/>
    </location>
</feature>
<evidence type="ECO:0000256" key="4">
    <source>
        <dbReference type="ARBA" id="ARBA00023136"/>
    </source>
</evidence>
<feature type="transmembrane region" description="Helical" evidence="5">
    <location>
        <begin position="148"/>
        <end position="168"/>
    </location>
</feature>
<comment type="caution">
    <text evidence="6">The sequence shown here is derived from an EMBL/GenBank/DDBJ whole genome shotgun (WGS) entry which is preliminary data.</text>
</comment>
<feature type="transmembrane region" description="Helical" evidence="5">
    <location>
        <begin position="273"/>
        <end position="294"/>
    </location>
</feature>
<keyword evidence="3 5" id="KW-1133">Transmembrane helix</keyword>
<comment type="subcellular location">
    <subcellularLocation>
        <location evidence="5">Cell membrane</location>
        <topology evidence="5">Multi-pass membrane protein</topology>
    </subcellularLocation>
    <subcellularLocation>
        <location evidence="1">Membrane</location>
        <topology evidence="1">Multi-pass membrane protein</topology>
    </subcellularLocation>
</comment>
<evidence type="ECO:0000256" key="5">
    <source>
        <dbReference type="RuleBase" id="RU363041"/>
    </source>
</evidence>
<sequence length="323" mass="33699">MKIRPIQHSDNAVNREHAALGIPPSDADRIATPRWRSMPVLLLGTLVLLAGLVYTIGHLDTASQSQFAGVAQRVLTSPEFWAAVAVGFAAQAIDGALGMAYGISSTTFLIGTGASPAAASAAVHIAEVFTTGFSGASHFKLGNVDKKLFRRLVIPGVIGGVAGAYLLTSIDGKLLKPFIAAYLLILGLVILRKAFLGSRPRPQGELKHVSKLALTGGFVDAVGGGGWGPVVTSTLVGRGNDPRTTIGSVNAAEFFIALATGGAFLLWAEVDHWILIAGLIFGGLFAAPFAAVLVKKLSTRTLLWLVGSLISLLSCYNLYKALA</sequence>
<comment type="similarity">
    <text evidence="5">Belongs to the 4-toluene sulfonate uptake permease (TSUP) (TC 2.A.102) family.</text>
</comment>
<keyword evidence="7" id="KW-1185">Reference proteome</keyword>
<evidence type="ECO:0000313" key="7">
    <source>
        <dbReference type="Proteomes" id="UP000604481"/>
    </source>
</evidence>
<keyword evidence="5" id="KW-1003">Cell membrane</keyword>
<feature type="transmembrane region" description="Helical" evidence="5">
    <location>
        <begin position="301"/>
        <end position="319"/>
    </location>
</feature>
<evidence type="ECO:0000256" key="2">
    <source>
        <dbReference type="ARBA" id="ARBA00022692"/>
    </source>
</evidence>
<evidence type="ECO:0000256" key="1">
    <source>
        <dbReference type="ARBA" id="ARBA00004141"/>
    </source>
</evidence>
<organism evidence="6 7">
    <name type="scientific">Chitinilyticum piscinae</name>
    <dbReference type="NCBI Taxonomy" id="2866724"/>
    <lineage>
        <taxon>Bacteria</taxon>
        <taxon>Pseudomonadati</taxon>
        <taxon>Pseudomonadota</taxon>
        <taxon>Betaproteobacteria</taxon>
        <taxon>Neisseriales</taxon>
        <taxon>Chitinibacteraceae</taxon>
        <taxon>Chitinilyticum</taxon>
    </lineage>
</organism>
<dbReference type="InterPro" id="IPR051598">
    <property type="entry name" value="TSUP/Inactive_protease-like"/>
</dbReference>
<feature type="transmembrane region" description="Helical" evidence="5">
    <location>
        <begin position="80"/>
        <end position="103"/>
    </location>
</feature>
<dbReference type="GO" id="GO:0005886">
    <property type="term" value="C:plasma membrane"/>
    <property type="evidence" value="ECO:0007669"/>
    <property type="project" value="UniProtKB-SubCell"/>
</dbReference>
<protein>
    <recommendedName>
        <fullName evidence="5">Probable membrane transporter protein</fullName>
    </recommendedName>
</protein>
<dbReference type="RefSeq" id="WP_194114927.1">
    <property type="nucleotide sequence ID" value="NZ_JADFUA010000001.1"/>
</dbReference>
<name>A0A8J7FG41_9NEIS</name>
<dbReference type="PANTHER" id="PTHR43701">
    <property type="entry name" value="MEMBRANE TRANSPORTER PROTEIN MJ0441-RELATED"/>
    <property type="match status" value="1"/>
</dbReference>
<accession>A0A8J7FG41</accession>
<keyword evidence="2 5" id="KW-0812">Transmembrane</keyword>
<feature type="transmembrane region" description="Helical" evidence="5">
    <location>
        <begin position="174"/>
        <end position="191"/>
    </location>
</feature>
<dbReference type="AlphaFoldDB" id="A0A8J7FG41"/>
<keyword evidence="4 5" id="KW-0472">Membrane</keyword>
<dbReference type="InterPro" id="IPR002781">
    <property type="entry name" value="TM_pro_TauE-like"/>
</dbReference>
<feature type="transmembrane region" description="Helical" evidence="5">
    <location>
        <begin position="39"/>
        <end position="57"/>
    </location>
</feature>
<dbReference type="Proteomes" id="UP000604481">
    <property type="component" value="Unassembled WGS sequence"/>
</dbReference>
<dbReference type="Pfam" id="PF01925">
    <property type="entry name" value="TauE"/>
    <property type="match status" value="1"/>
</dbReference>
<evidence type="ECO:0000313" key="6">
    <source>
        <dbReference type="EMBL" id="MBE9608440.1"/>
    </source>
</evidence>